<keyword evidence="1" id="KW-0812">Transmembrane</keyword>
<dbReference type="GO" id="GO:0016989">
    <property type="term" value="F:sigma factor antagonist activity"/>
    <property type="evidence" value="ECO:0007669"/>
    <property type="project" value="TreeGrafter"/>
</dbReference>
<evidence type="ECO:0000313" key="5">
    <source>
        <dbReference type="Proteomes" id="UP000237662"/>
    </source>
</evidence>
<evidence type="ECO:0000259" key="2">
    <source>
        <dbReference type="Pfam" id="PF04773"/>
    </source>
</evidence>
<feature type="transmembrane region" description="Helical" evidence="1">
    <location>
        <begin position="92"/>
        <end position="111"/>
    </location>
</feature>
<feature type="domain" description="Protein FecR C-terminal" evidence="3">
    <location>
        <begin position="255"/>
        <end position="314"/>
    </location>
</feature>
<protein>
    <submittedName>
        <fullName evidence="4">FecR family protein</fullName>
    </submittedName>
</protein>
<keyword evidence="1" id="KW-0472">Membrane</keyword>
<dbReference type="PANTHER" id="PTHR30273">
    <property type="entry name" value="PERIPLASMIC SIGNAL SENSOR AND SIGMA FACTOR ACTIVATOR FECR-RELATED"/>
    <property type="match status" value="1"/>
</dbReference>
<accession>A0A2S6I7B9</accession>
<name>A0A2S6I7B9_9BACT</name>
<feature type="domain" description="FecR protein" evidence="2">
    <location>
        <begin position="124"/>
        <end position="211"/>
    </location>
</feature>
<dbReference type="InterPro" id="IPR032508">
    <property type="entry name" value="FecR_C"/>
</dbReference>
<dbReference type="InterPro" id="IPR006860">
    <property type="entry name" value="FecR"/>
</dbReference>
<dbReference type="InterPro" id="IPR012373">
    <property type="entry name" value="Ferrdict_sens_TM"/>
</dbReference>
<dbReference type="Proteomes" id="UP000237662">
    <property type="component" value="Unassembled WGS sequence"/>
</dbReference>
<dbReference type="Pfam" id="PF16344">
    <property type="entry name" value="FecR_C"/>
    <property type="match status" value="1"/>
</dbReference>
<evidence type="ECO:0000313" key="4">
    <source>
        <dbReference type="EMBL" id="PPK87395.1"/>
    </source>
</evidence>
<dbReference type="AlphaFoldDB" id="A0A2S6I7B9"/>
<keyword evidence="1" id="KW-1133">Transmembrane helix</keyword>
<comment type="caution">
    <text evidence="4">The sequence shown here is derived from an EMBL/GenBank/DDBJ whole genome shotgun (WGS) entry which is preliminary data.</text>
</comment>
<evidence type="ECO:0000259" key="3">
    <source>
        <dbReference type="Pfam" id="PF16344"/>
    </source>
</evidence>
<dbReference type="Gene3D" id="3.55.50.30">
    <property type="match status" value="1"/>
</dbReference>
<dbReference type="Pfam" id="PF04773">
    <property type="entry name" value="FecR"/>
    <property type="match status" value="1"/>
</dbReference>
<organism evidence="4 5">
    <name type="scientific">Neolewinella xylanilytica</name>
    <dbReference type="NCBI Taxonomy" id="1514080"/>
    <lineage>
        <taxon>Bacteria</taxon>
        <taxon>Pseudomonadati</taxon>
        <taxon>Bacteroidota</taxon>
        <taxon>Saprospiria</taxon>
        <taxon>Saprospirales</taxon>
        <taxon>Lewinellaceae</taxon>
        <taxon>Neolewinella</taxon>
    </lineage>
</organism>
<reference evidence="4 5" key="1">
    <citation type="submission" date="2018-02" db="EMBL/GenBank/DDBJ databases">
        <title>Genomic Encyclopedia of Archaeal and Bacterial Type Strains, Phase II (KMG-II): from individual species to whole genera.</title>
        <authorList>
            <person name="Goeker M."/>
        </authorList>
    </citation>
    <scope>NUCLEOTIDE SEQUENCE [LARGE SCALE GENOMIC DNA]</scope>
    <source>
        <strain evidence="4 5">DSM 29526</strain>
    </source>
</reference>
<proteinExistence type="predicted"/>
<sequence length="329" mass="35914">MKDIDFTIVAKYLAGEASEAEQHAVDTWRVSNEKEFRRLSELWTAGGARSAVTDVTFDKAAAWEKTVARLDGEMRNPKSSSSPPRVRQLRYWTMRVAAVLLVIAGTAYLIWSPTTPLDAALRVTAAPGEAPAVLPDGSRVTLREGAALQYRTDFAEERSLVLEGTAFFEVAEDESSPFRIRTDDLRVTVIGTTFYVDAEQSVVGVVSGVVRVEELDGGTDTLRAGQMIRYGRDANGLVGIEPLEQNDLFWKTGVLSFADRPLGEVLTTLREAYGVRIDFDATGSESCRYTGRLKEASADVVLDQLAITLGLKVTEAGPGHFVVLDADCD</sequence>
<evidence type="ECO:0000256" key="1">
    <source>
        <dbReference type="SAM" id="Phobius"/>
    </source>
</evidence>
<keyword evidence="5" id="KW-1185">Reference proteome</keyword>
<dbReference type="PANTHER" id="PTHR30273:SF2">
    <property type="entry name" value="PROTEIN FECR"/>
    <property type="match status" value="1"/>
</dbReference>
<dbReference type="Gene3D" id="2.60.120.1440">
    <property type="match status" value="1"/>
</dbReference>
<gene>
    <name evidence="4" type="ORF">CLV84_0335</name>
</gene>
<dbReference type="RefSeq" id="WP_170067524.1">
    <property type="nucleotide sequence ID" value="NZ_PTJC01000005.1"/>
</dbReference>
<dbReference type="PIRSF" id="PIRSF018266">
    <property type="entry name" value="FecR"/>
    <property type="match status" value="1"/>
</dbReference>
<dbReference type="EMBL" id="PTJC01000005">
    <property type="protein sequence ID" value="PPK87395.1"/>
    <property type="molecule type" value="Genomic_DNA"/>
</dbReference>